<evidence type="ECO:0000313" key="9">
    <source>
        <dbReference type="Proteomes" id="UP000641853"/>
    </source>
</evidence>
<comment type="similarity">
    <text evidence="2">Belongs to the major facilitator superfamily. Proton-dependent oligopeptide transporter (POT/PTR) (TC 2.A.17) family.</text>
</comment>
<evidence type="ECO:0000256" key="6">
    <source>
        <dbReference type="SAM" id="Phobius"/>
    </source>
</evidence>
<evidence type="ECO:0000313" key="8">
    <source>
        <dbReference type="EMBL" id="KAF7181780.1"/>
    </source>
</evidence>
<comment type="subcellular location">
    <subcellularLocation>
        <location evidence="1">Membrane</location>
        <topology evidence="1">Multi-pass membrane protein</topology>
    </subcellularLocation>
</comment>
<dbReference type="GO" id="GO:0006857">
    <property type="term" value="P:oligopeptide transport"/>
    <property type="evidence" value="ECO:0007669"/>
    <property type="project" value="InterPro"/>
</dbReference>
<accession>A0A8H6QD70</accession>
<dbReference type="Proteomes" id="UP000641853">
    <property type="component" value="Unassembled WGS sequence"/>
</dbReference>
<feature type="transmembrane region" description="Helical" evidence="6">
    <location>
        <begin position="409"/>
        <end position="428"/>
    </location>
</feature>
<reference evidence="7" key="1">
    <citation type="submission" date="2020-06" db="EMBL/GenBank/DDBJ databases">
        <title>Draft genome sequences of strains closely related to Aspergillus parafelis and Aspergillus hiratsukae.</title>
        <authorList>
            <person name="Dos Santos R.A.C."/>
            <person name="Rivero-Menendez O."/>
            <person name="Steenwyk J.L."/>
            <person name="Mead M.E."/>
            <person name="Goldman G.H."/>
            <person name="Alastruey-Izquierdo A."/>
            <person name="Rokas A."/>
        </authorList>
    </citation>
    <scope>NUCLEOTIDE SEQUENCE</scope>
    <source>
        <strain evidence="7">CNM-CM5623</strain>
        <strain evidence="8">CNM-CM7691</strain>
    </source>
</reference>
<protein>
    <recommendedName>
        <fullName evidence="11">Oligopeptide transporter</fullName>
    </recommendedName>
</protein>
<dbReference type="AlphaFoldDB" id="A0A8H6QD70"/>
<name>A0A8H6QD70_9EURO</name>
<evidence type="ECO:0000256" key="4">
    <source>
        <dbReference type="ARBA" id="ARBA00022989"/>
    </source>
</evidence>
<evidence type="ECO:0008006" key="11">
    <source>
        <dbReference type="Google" id="ProtNLM"/>
    </source>
</evidence>
<organism evidence="7 10">
    <name type="scientific">Aspergillus felis</name>
    <dbReference type="NCBI Taxonomy" id="1287682"/>
    <lineage>
        <taxon>Eukaryota</taxon>
        <taxon>Fungi</taxon>
        <taxon>Dikarya</taxon>
        <taxon>Ascomycota</taxon>
        <taxon>Pezizomycotina</taxon>
        <taxon>Eurotiomycetes</taxon>
        <taxon>Eurotiomycetidae</taxon>
        <taxon>Eurotiales</taxon>
        <taxon>Aspergillaceae</taxon>
        <taxon>Aspergillus</taxon>
        <taxon>Aspergillus subgen. Fumigati</taxon>
    </lineage>
</organism>
<feature type="transmembrane region" description="Helical" evidence="6">
    <location>
        <begin position="304"/>
        <end position="324"/>
    </location>
</feature>
<dbReference type="GO" id="GO:0016020">
    <property type="term" value="C:membrane"/>
    <property type="evidence" value="ECO:0007669"/>
    <property type="project" value="UniProtKB-SubCell"/>
</dbReference>
<evidence type="ECO:0000256" key="1">
    <source>
        <dbReference type="ARBA" id="ARBA00004141"/>
    </source>
</evidence>
<dbReference type="Pfam" id="PF00854">
    <property type="entry name" value="PTR2"/>
    <property type="match status" value="1"/>
</dbReference>
<dbReference type="PROSITE" id="PS01022">
    <property type="entry name" value="PTR2_1"/>
    <property type="match status" value="1"/>
</dbReference>
<evidence type="ECO:0000313" key="7">
    <source>
        <dbReference type="EMBL" id="KAF7170798.1"/>
    </source>
</evidence>
<keyword evidence="9" id="KW-1185">Reference proteome</keyword>
<dbReference type="PANTHER" id="PTHR11654">
    <property type="entry name" value="OLIGOPEPTIDE TRANSPORTER-RELATED"/>
    <property type="match status" value="1"/>
</dbReference>
<sequence length="536" mass="59084">MAMSFTIQPADSFEYEHVEILEPEKRNLRRVCDDISLDIFLVAAVELAERFTYRSITAPMQNYIQHGRADVLHHGALGLGQKVATGISYFFVGWCYLAPIFGAVVADSYLGRFKTILLGSGISLCGVLVLFITSLPPSLEHGGGLPGLMLALILIGLGCGGIKSNVGPLIAEQYSMRTERVKTLQSGEKVIVDPNITVQTVYARYYWIINIGALSIIPASWLELKVDFWAAFMMPLCLWLSAIVALVAGLVQQPHGSAVTKAIQVLWISLKNNGNMDAARPFAMEATGVVVCWDDTFVDELKRALVACRVFLLYPIFWLCNGQANNNLVSQASSLKTYGMPHDMMGLFNPLAILIAVPLFERLINPALRRFNIPFKPISRMTTGFVAIAFAIAIATVIQQLIYQSPPSHVSILLQIPVYSLIGLSEFFASLSGMEYAYTKAPRSMRSIVSALFLLTCTVGSTVGITLSPASVDPKVLVEYASLSVTMFATAIVFYFCFRKYNQTEESMNMIGETSKEEPTKLSVEDIHDLCRLEKH</sequence>
<proteinExistence type="inferred from homology"/>
<dbReference type="InterPro" id="IPR018456">
    <property type="entry name" value="PTR2_symporter_CS"/>
</dbReference>
<feature type="transmembrane region" description="Helical" evidence="6">
    <location>
        <begin position="385"/>
        <end position="403"/>
    </location>
</feature>
<feature type="transmembrane region" description="Helical" evidence="6">
    <location>
        <begin position="116"/>
        <end position="135"/>
    </location>
</feature>
<gene>
    <name evidence="7" type="ORF">CNMCM5623_003317</name>
    <name evidence="8" type="ORF">CNMCM7691_001077</name>
</gene>
<dbReference type="Gene3D" id="1.20.1250.20">
    <property type="entry name" value="MFS general substrate transporter like domains"/>
    <property type="match status" value="1"/>
</dbReference>
<dbReference type="Proteomes" id="UP000654922">
    <property type="component" value="Unassembled WGS sequence"/>
</dbReference>
<comment type="caution">
    <text evidence="7">The sequence shown here is derived from an EMBL/GenBank/DDBJ whole genome shotgun (WGS) entry which is preliminary data.</text>
</comment>
<dbReference type="InterPro" id="IPR000109">
    <property type="entry name" value="POT_fam"/>
</dbReference>
<feature type="transmembrane region" description="Helical" evidence="6">
    <location>
        <begin position="480"/>
        <end position="498"/>
    </location>
</feature>
<feature type="transmembrane region" description="Helical" evidence="6">
    <location>
        <begin position="228"/>
        <end position="251"/>
    </location>
</feature>
<evidence type="ECO:0000313" key="10">
    <source>
        <dbReference type="Proteomes" id="UP000654922"/>
    </source>
</evidence>
<keyword evidence="4 6" id="KW-1133">Transmembrane helix</keyword>
<evidence type="ECO:0000256" key="2">
    <source>
        <dbReference type="ARBA" id="ARBA00005982"/>
    </source>
</evidence>
<evidence type="ECO:0000256" key="5">
    <source>
        <dbReference type="ARBA" id="ARBA00023136"/>
    </source>
</evidence>
<dbReference type="EMBL" id="JACBAG010001802">
    <property type="protein sequence ID" value="KAF7181780.1"/>
    <property type="molecule type" value="Genomic_DNA"/>
</dbReference>
<feature type="transmembrane region" description="Helical" evidence="6">
    <location>
        <begin position="147"/>
        <end position="171"/>
    </location>
</feature>
<feature type="transmembrane region" description="Helical" evidence="6">
    <location>
        <begin position="205"/>
        <end position="222"/>
    </location>
</feature>
<evidence type="ECO:0000256" key="3">
    <source>
        <dbReference type="ARBA" id="ARBA00022692"/>
    </source>
</evidence>
<keyword evidence="5 6" id="KW-0472">Membrane</keyword>
<dbReference type="GO" id="GO:0022857">
    <property type="term" value="F:transmembrane transporter activity"/>
    <property type="evidence" value="ECO:0007669"/>
    <property type="project" value="InterPro"/>
</dbReference>
<keyword evidence="3 6" id="KW-0812">Transmembrane</keyword>
<dbReference type="EMBL" id="JACBAE010001202">
    <property type="protein sequence ID" value="KAF7170798.1"/>
    <property type="molecule type" value="Genomic_DNA"/>
</dbReference>
<dbReference type="SUPFAM" id="SSF103473">
    <property type="entry name" value="MFS general substrate transporter"/>
    <property type="match status" value="1"/>
</dbReference>
<feature type="transmembrane region" description="Helical" evidence="6">
    <location>
        <begin position="87"/>
        <end position="109"/>
    </location>
</feature>
<dbReference type="InterPro" id="IPR036259">
    <property type="entry name" value="MFS_trans_sf"/>
</dbReference>
<feature type="transmembrane region" description="Helical" evidence="6">
    <location>
        <begin position="344"/>
        <end position="364"/>
    </location>
</feature>
<dbReference type="OrthoDB" id="8904098at2759"/>
<feature type="transmembrane region" description="Helical" evidence="6">
    <location>
        <begin position="448"/>
        <end position="468"/>
    </location>
</feature>